<dbReference type="AlphaFoldDB" id="A0A0F9PHQ2"/>
<gene>
    <name evidence="1" type="ORF">LCGC14_1214820</name>
</gene>
<comment type="caution">
    <text evidence="1">The sequence shown here is derived from an EMBL/GenBank/DDBJ whole genome shotgun (WGS) entry which is preliminary data.</text>
</comment>
<accession>A0A0F9PHQ2</accession>
<reference evidence="1" key="1">
    <citation type="journal article" date="2015" name="Nature">
        <title>Complex archaea that bridge the gap between prokaryotes and eukaryotes.</title>
        <authorList>
            <person name="Spang A."/>
            <person name="Saw J.H."/>
            <person name="Jorgensen S.L."/>
            <person name="Zaremba-Niedzwiedzka K."/>
            <person name="Martijn J."/>
            <person name="Lind A.E."/>
            <person name="van Eijk R."/>
            <person name="Schleper C."/>
            <person name="Guy L."/>
            <person name="Ettema T.J."/>
        </authorList>
    </citation>
    <scope>NUCLEOTIDE SEQUENCE</scope>
</reference>
<dbReference type="EMBL" id="LAZR01006348">
    <property type="protein sequence ID" value="KKM92807.1"/>
    <property type="molecule type" value="Genomic_DNA"/>
</dbReference>
<organism evidence="1">
    <name type="scientific">marine sediment metagenome</name>
    <dbReference type="NCBI Taxonomy" id="412755"/>
    <lineage>
        <taxon>unclassified sequences</taxon>
        <taxon>metagenomes</taxon>
        <taxon>ecological metagenomes</taxon>
    </lineage>
</organism>
<name>A0A0F9PHQ2_9ZZZZ</name>
<sequence>MPESKLEPRLKIVVSYLDDIRISPCGISGHLRTGEDEYLFKTMTCHPNLKAAEMIVTMFDARKINA</sequence>
<proteinExistence type="predicted"/>
<evidence type="ECO:0000313" key="1">
    <source>
        <dbReference type="EMBL" id="KKM92807.1"/>
    </source>
</evidence>
<protein>
    <submittedName>
        <fullName evidence="1">Uncharacterized protein</fullName>
    </submittedName>
</protein>